<protein>
    <submittedName>
        <fullName evidence="1">Uncharacterized protein</fullName>
    </submittedName>
</protein>
<accession>A0A174JYI2</accession>
<sequence>MYSTRPQRKTLTKLCPYCGKTRTYTYRDGYDEVDYCTGRSRYIPSKTEDDGCDCMLGKLNHTTGKIQLKKQCANCVWNKNGSCTNEQERNDVSVLFGITGDLIIKDESKRCRHYELSKDIFDALIEFTEN</sequence>
<organism evidence="1 2">
    <name type="scientific">Hungatella hathewayi</name>
    <dbReference type="NCBI Taxonomy" id="154046"/>
    <lineage>
        <taxon>Bacteria</taxon>
        <taxon>Bacillati</taxon>
        <taxon>Bacillota</taxon>
        <taxon>Clostridia</taxon>
        <taxon>Lachnospirales</taxon>
        <taxon>Lachnospiraceae</taxon>
        <taxon>Hungatella</taxon>
    </lineage>
</organism>
<evidence type="ECO:0000313" key="1">
    <source>
        <dbReference type="EMBL" id="CUP04844.1"/>
    </source>
</evidence>
<dbReference type="Proteomes" id="UP000095651">
    <property type="component" value="Unassembled WGS sequence"/>
</dbReference>
<dbReference type="RefSeq" id="WP_055659011.1">
    <property type="nucleotide sequence ID" value="NZ_CABIXC010000016.1"/>
</dbReference>
<gene>
    <name evidence="1" type="ORF">ERS852407_04817</name>
</gene>
<reference evidence="1 2" key="1">
    <citation type="submission" date="2015-09" db="EMBL/GenBank/DDBJ databases">
        <authorList>
            <consortium name="Pathogen Informatics"/>
        </authorList>
    </citation>
    <scope>NUCLEOTIDE SEQUENCE [LARGE SCALE GENOMIC DNA]</scope>
    <source>
        <strain evidence="1 2">2789STDY5608850</strain>
    </source>
</reference>
<evidence type="ECO:0000313" key="2">
    <source>
        <dbReference type="Proteomes" id="UP000095651"/>
    </source>
</evidence>
<name>A0A174JYI2_9FIRM</name>
<dbReference type="EMBL" id="CYZE01000016">
    <property type="protein sequence ID" value="CUP04844.1"/>
    <property type="molecule type" value="Genomic_DNA"/>
</dbReference>
<proteinExistence type="predicted"/>
<dbReference type="AlphaFoldDB" id="A0A174JYI2"/>